<dbReference type="Gene3D" id="2.30.30.190">
    <property type="entry name" value="CAP Gly-rich-like domain"/>
    <property type="match status" value="1"/>
</dbReference>
<dbReference type="SMART" id="SM01052">
    <property type="entry name" value="CAP_GLY"/>
    <property type="match status" value="1"/>
</dbReference>
<dbReference type="PROSITE" id="PS50245">
    <property type="entry name" value="CAP_GLY_2"/>
    <property type="match status" value="1"/>
</dbReference>
<evidence type="ECO:0000256" key="3">
    <source>
        <dbReference type="SAM" id="MobiDB-lite"/>
    </source>
</evidence>
<dbReference type="SUPFAM" id="SSF52047">
    <property type="entry name" value="RNI-like"/>
    <property type="match status" value="1"/>
</dbReference>
<dbReference type="SUPFAM" id="SSF74924">
    <property type="entry name" value="Cap-Gly domain"/>
    <property type="match status" value="1"/>
</dbReference>
<accession>A0ABR3DRS3</accession>
<keyword evidence="2" id="KW-0677">Repeat</keyword>
<reference evidence="5 6" key="1">
    <citation type="submission" date="2023-09" db="EMBL/GenBank/DDBJ databases">
        <title>Multi-omics analysis of a traditional fermented food reveals byproduct-associated fungal strains for waste-to-food upcycling.</title>
        <authorList>
            <consortium name="Lawrence Berkeley National Laboratory"/>
            <person name="Rekdal V.M."/>
            <person name="Villalobos-Escobedo J.M."/>
            <person name="Rodriguez-Valeron N."/>
            <person name="Garcia M.O."/>
            <person name="Vasquez D.P."/>
            <person name="Damayanti I."/>
            <person name="Sorensen P.M."/>
            <person name="Baidoo E.E."/>
            <person name="De Carvalho A.C."/>
            <person name="Riley R."/>
            <person name="Lipzen A."/>
            <person name="He G."/>
            <person name="Yan M."/>
            <person name="Haridas S."/>
            <person name="Daum C."/>
            <person name="Yoshinaga Y."/>
            <person name="Ng V."/>
            <person name="Grigoriev I.V."/>
            <person name="Munk R."/>
            <person name="Nuraida L."/>
            <person name="Wijaya C.H."/>
            <person name="Morales P.-C."/>
            <person name="Keasling J.D."/>
        </authorList>
    </citation>
    <scope>NUCLEOTIDE SEQUENCE [LARGE SCALE GENOMIC DNA]</scope>
    <source>
        <strain evidence="5 6">FGSC 2613</strain>
    </source>
</reference>
<evidence type="ECO:0000259" key="4">
    <source>
        <dbReference type="PROSITE" id="PS50245"/>
    </source>
</evidence>
<protein>
    <submittedName>
        <fullName evidence="5">Tubulin-specific chaperone</fullName>
    </submittedName>
</protein>
<organism evidence="5 6">
    <name type="scientific">Neurospora intermedia</name>
    <dbReference type="NCBI Taxonomy" id="5142"/>
    <lineage>
        <taxon>Eukaryota</taxon>
        <taxon>Fungi</taxon>
        <taxon>Dikarya</taxon>
        <taxon>Ascomycota</taxon>
        <taxon>Pezizomycotina</taxon>
        <taxon>Sordariomycetes</taxon>
        <taxon>Sordariomycetidae</taxon>
        <taxon>Sordariales</taxon>
        <taxon>Sordariaceae</taxon>
        <taxon>Neurospora</taxon>
    </lineage>
</organism>
<dbReference type="PANTHER" id="PTHR45712">
    <property type="entry name" value="AGAP008170-PA"/>
    <property type="match status" value="1"/>
</dbReference>
<dbReference type="InterPro" id="IPR050333">
    <property type="entry name" value="SLRP"/>
</dbReference>
<gene>
    <name evidence="5" type="ORF">QR685DRAFT_577125</name>
</gene>
<evidence type="ECO:0000313" key="5">
    <source>
        <dbReference type="EMBL" id="KAL0474588.1"/>
    </source>
</evidence>
<feature type="region of interest" description="Disordered" evidence="3">
    <location>
        <begin position="548"/>
        <end position="579"/>
    </location>
</feature>
<dbReference type="InterPro" id="IPR032675">
    <property type="entry name" value="LRR_dom_sf"/>
</dbReference>
<keyword evidence="6" id="KW-1185">Reference proteome</keyword>
<dbReference type="Gene3D" id="3.80.10.10">
    <property type="entry name" value="Ribonuclease Inhibitor"/>
    <property type="match status" value="2"/>
</dbReference>
<dbReference type="EMBL" id="JAVLET010000001">
    <property type="protein sequence ID" value="KAL0474588.1"/>
    <property type="molecule type" value="Genomic_DNA"/>
</dbReference>
<name>A0ABR3DRS3_NEUIN</name>
<keyword evidence="1" id="KW-0433">Leucine-rich repeat</keyword>
<dbReference type="PANTHER" id="PTHR45712:SF22">
    <property type="entry name" value="INSULIN-LIKE GROWTH FACTOR-BINDING PROTEIN COMPLEX ACID LABILE SUBUNIT"/>
    <property type="match status" value="1"/>
</dbReference>
<dbReference type="Proteomes" id="UP001451303">
    <property type="component" value="Unassembled WGS sequence"/>
</dbReference>
<dbReference type="PROSITE" id="PS51450">
    <property type="entry name" value="LRR"/>
    <property type="match status" value="2"/>
</dbReference>
<sequence length="621" mass="68650">MSSVTTPHIGQRRSYDGALCTVRFIGEVEGTTGSWLGVEWDDPTRGKHAGQHKGIRYLTCEVHPSYRVYADCKSKSATAASFIRPTRPADAPQTFLSALQLKYASDLPSENGPMLPEKQIVVGGKVAEEVGFDKIRRKQAQLSELKIVILDGSCITSAYSHNTDREDHQTIRQTCPKVVELDISRNLFTDFGTVVDICSELDSLHSLRANGNRFQNVIEDDKLDGPHTAFKGVKELELGETLLSWSEICHVASKLPSLTLLEIGTNQLSSLAPIPPAISFTSTLVSLNLEFNEFTSLEDIAALTSISTLRNLHLKGNSISTIMSSPSKEVPVFGKSLQYLDMSYNKVSDWSFVDALLDVFPGLTSLRFSHNPIYENPGIEDGAALETDSSKKGTAASDEAFMLMVARLPSIRTLNFSNITAADRTNAEMYYLSRIARQLSTTAEADEAQVLARHRRWAELCDLYGEPVVSRQQGINPNYLEARLITVHFYLAEQASSESGVNTSTEERIVQIPKSFDIYAVKGIAGRMFGLPPLKLRLVWETGEWDPVGGFDDHDGDSSEDEEIEAERERRQDDAASLAGTSIAGKKGGRFVRREVELKDGPRQFGYCVDGLEAKLRVELR</sequence>
<feature type="domain" description="CAP-Gly" evidence="4">
    <location>
        <begin position="26"/>
        <end position="71"/>
    </location>
</feature>
<proteinExistence type="predicted"/>
<dbReference type="InterPro" id="IPR036859">
    <property type="entry name" value="CAP-Gly_dom_sf"/>
</dbReference>
<comment type="caution">
    <text evidence="5">The sequence shown here is derived from an EMBL/GenBank/DDBJ whole genome shotgun (WGS) entry which is preliminary data.</text>
</comment>
<dbReference type="Pfam" id="PF01302">
    <property type="entry name" value="CAP_GLY"/>
    <property type="match status" value="1"/>
</dbReference>
<evidence type="ECO:0000313" key="6">
    <source>
        <dbReference type="Proteomes" id="UP001451303"/>
    </source>
</evidence>
<dbReference type="InterPro" id="IPR001611">
    <property type="entry name" value="Leu-rich_rpt"/>
</dbReference>
<evidence type="ECO:0000256" key="2">
    <source>
        <dbReference type="ARBA" id="ARBA00022737"/>
    </source>
</evidence>
<dbReference type="InterPro" id="IPR000938">
    <property type="entry name" value="CAP-Gly_domain"/>
</dbReference>
<evidence type="ECO:0000256" key="1">
    <source>
        <dbReference type="ARBA" id="ARBA00022614"/>
    </source>
</evidence>